<dbReference type="eggNOG" id="ENOG502S4QX">
    <property type="taxonomic scope" value="Eukaryota"/>
</dbReference>
<evidence type="ECO:0000313" key="2">
    <source>
        <dbReference type="Proteomes" id="UP000001876"/>
    </source>
</evidence>
<dbReference type="GeneID" id="9682415"/>
<dbReference type="OrthoDB" id="497128at2759"/>
<sequence>MRRALLQIARAHPTRASFLPPALLSQTRKMPTIVDGVDFAHVAREWRCKWDTADDKASLAACQKALATKLDAIKAVPGVVSVQRVVCGGCQDFKVIAKLEAAKFADWEAAAFAPEAEFLKEVEAIPGVKKVETQTFTLEDL</sequence>
<dbReference type="EMBL" id="GG663737">
    <property type="protein sequence ID" value="EEH58621.1"/>
    <property type="molecule type" value="Genomic_DNA"/>
</dbReference>
<dbReference type="OMA" id="EWRCKWD"/>
<gene>
    <name evidence="1" type="ORF">MICPUCDRAFT_56630</name>
</gene>
<name>C1MMR8_MICPC</name>
<dbReference type="AlphaFoldDB" id="C1MMR8"/>
<evidence type="ECO:0000313" key="1">
    <source>
        <dbReference type="EMBL" id="EEH58621.1"/>
    </source>
</evidence>
<protein>
    <submittedName>
        <fullName evidence="1">Predicted protein</fullName>
    </submittedName>
</protein>
<dbReference type="KEGG" id="mpp:MICPUCDRAFT_56630"/>
<accession>C1MMR8</accession>
<keyword evidence="2" id="KW-1185">Reference proteome</keyword>
<reference evidence="1 2" key="1">
    <citation type="journal article" date="2009" name="Science">
        <title>Green evolution and dynamic adaptations revealed by genomes of the marine picoeukaryotes Micromonas.</title>
        <authorList>
            <person name="Worden A.Z."/>
            <person name="Lee J.H."/>
            <person name="Mock T."/>
            <person name="Rouze P."/>
            <person name="Simmons M.P."/>
            <person name="Aerts A.L."/>
            <person name="Allen A.E."/>
            <person name="Cuvelier M.L."/>
            <person name="Derelle E."/>
            <person name="Everett M.V."/>
            <person name="Foulon E."/>
            <person name="Grimwood J."/>
            <person name="Gundlach H."/>
            <person name="Henrissat B."/>
            <person name="Napoli C."/>
            <person name="McDonald S.M."/>
            <person name="Parker M.S."/>
            <person name="Rombauts S."/>
            <person name="Salamov A."/>
            <person name="Von Dassow P."/>
            <person name="Badger J.H."/>
            <person name="Coutinho P.M."/>
            <person name="Demir E."/>
            <person name="Dubchak I."/>
            <person name="Gentemann C."/>
            <person name="Eikrem W."/>
            <person name="Gready J.E."/>
            <person name="John U."/>
            <person name="Lanier W."/>
            <person name="Lindquist E.A."/>
            <person name="Lucas S."/>
            <person name="Mayer K.F."/>
            <person name="Moreau H."/>
            <person name="Not F."/>
            <person name="Otillar R."/>
            <person name="Panaud O."/>
            <person name="Pangilinan J."/>
            <person name="Paulsen I."/>
            <person name="Piegu B."/>
            <person name="Poliakov A."/>
            <person name="Robbens S."/>
            <person name="Schmutz J."/>
            <person name="Toulza E."/>
            <person name="Wyss T."/>
            <person name="Zelensky A."/>
            <person name="Zhou K."/>
            <person name="Armbrust E.V."/>
            <person name="Bhattacharya D."/>
            <person name="Goodenough U.W."/>
            <person name="Van de Peer Y."/>
            <person name="Grigoriev I.V."/>
        </authorList>
    </citation>
    <scope>NUCLEOTIDE SEQUENCE [LARGE SCALE GENOMIC DNA]</scope>
    <source>
        <strain evidence="1 2">CCMP1545</strain>
    </source>
</reference>
<dbReference type="RefSeq" id="XP_003056976.1">
    <property type="nucleotide sequence ID" value="XM_003056930.1"/>
</dbReference>
<organism evidence="2">
    <name type="scientific">Micromonas pusilla (strain CCMP1545)</name>
    <name type="common">Picoplanktonic green alga</name>
    <dbReference type="NCBI Taxonomy" id="564608"/>
    <lineage>
        <taxon>Eukaryota</taxon>
        <taxon>Viridiplantae</taxon>
        <taxon>Chlorophyta</taxon>
        <taxon>Mamiellophyceae</taxon>
        <taxon>Mamiellales</taxon>
        <taxon>Mamiellaceae</taxon>
        <taxon>Micromonas</taxon>
    </lineage>
</organism>
<dbReference type="Proteomes" id="UP000001876">
    <property type="component" value="Unassembled WGS sequence"/>
</dbReference>
<proteinExistence type="predicted"/>